<comment type="subcellular location">
    <subcellularLocation>
        <location evidence="1">Nucleus</location>
    </subcellularLocation>
</comment>
<dbReference type="EMBL" id="BX284603">
    <property type="protein sequence ID" value="CAA9991438.1"/>
    <property type="molecule type" value="Genomic_DNA"/>
</dbReference>
<dbReference type="GO" id="GO:0006397">
    <property type="term" value="P:mRNA processing"/>
    <property type="evidence" value="ECO:0007669"/>
    <property type="project" value="UniProtKB-KW"/>
</dbReference>
<gene>
    <name evidence="7" type="ORF">CELE_T12A2.21</name>
    <name evidence="7 9" type="ORF">T12A2.21</name>
</gene>
<reference evidence="7 8" key="1">
    <citation type="journal article" date="1998" name="Science">
        <title>Genome sequence of the nematode C. elegans: a platform for investigating biology.</title>
        <authorList>
            <consortium name="The C. elegans sequencing consortium"/>
            <person name="Sulson J.E."/>
            <person name="Waterston R."/>
        </authorList>
    </citation>
    <scope>NUCLEOTIDE SEQUENCE [LARGE SCALE GENOMIC DNA]</scope>
    <source>
        <strain evidence="7 8">Bristol N2</strain>
    </source>
</reference>
<keyword evidence="6" id="KW-0732">Signal</keyword>
<dbReference type="GO" id="GO:0071013">
    <property type="term" value="C:catalytic step 2 spliceosome"/>
    <property type="evidence" value="ECO:0000318"/>
    <property type="project" value="GO_Central"/>
</dbReference>
<evidence type="ECO:0000256" key="6">
    <source>
        <dbReference type="SAM" id="SignalP"/>
    </source>
</evidence>
<dbReference type="PANTHER" id="PTHR13296:SF1">
    <property type="entry name" value="PRE-MRNA-SPLICING FACTOR SPF27"/>
    <property type="match status" value="1"/>
</dbReference>
<evidence type="ECO:0000256" key="2">
    <source>
        <dbReference type="ARBA" id="ARBA00022664"/>
    </source>
</evidence>
<evidence type="ECO:0000313" key="7">
    <source>
        <dbReference type="EMBL" id="CAA9991438.1"/>
    </source>
</evidence>
<dbReference type="InterPro" id="IPR008409">
    <property type="entry name" value="SPF27"/>
</dbReference>
<keyword evidence="4" id="KW-0508">mRNA splicing</keyword>
<name>A0A679L8Q6_CAEEL</name>
<organism evidence="7 8">
    <name type="scientific">Caenorhabditis elegans</name>
    <dbReference type="NCBI Taxonomy" id="6239"/>
    <lineage>
        <taxon>Eukaryota</taxon>
        <taxon>Metazoa</taxon>
        <taxon>Ecdysozoa</taxon>
        <taxon>Nematoda</taxon>
        <taxon>Chromadorea</taxon>
        <taxon>Rhabditida</taxon>
        <taxon>Rhabditina</taxon>
        <taxon>Rhabditomorpha</taxon>
        <taxon>Rhabditoidea</taxon>
        <taxon>Rhabditidae</taxon>
        <taxon>Peloderinae</taxon>
        <taxon>Caenorhabditis</taxon>
    </lineage>
</organism>
<evidence type="ECO:0000256" key="5">
    <source>
        <dbReference type="ARBA" id="ARBA00023242"/>
    </source>
</evidence>
<dbReference type="FunCoup" id="A0A679L8Q6">
    <property type="interactions" value="749"/>
</dbReference>
<dbReference type="Proteomes" id="UP000001940">
    <property type="component" value="Chromosome III"/>
</dbReference>
<feature type="chain" id="PRO_5025629270" evidence="6">
    <location>
        <begin position="22"/>
        <end position="604"/>
    </location>
</feature>
<dbReference type="PANTHER" id="PTHR13296">
    <property type="entry name" value="BCAS2 PROTEIN"/>
    <property type="match status" value="1"/>
</dbReference>
<dbReference type="AlphaFoldDB" id="A0A679L8Q6"/>
<dbReference type="WormBase" id="T12A2.21">
    <property type="protein sequence ID" value="CE54182"/>
    <property type="gene ID" value="WBGene00305999"/>
</dbReference>
<feature type="signal peptide" evidence="6">
    <location>
        <begin position="1"/>
        <end position="21"/>
    </location>
</feature>
<dbReference type="AGR" id="WB:WBGene00305999"/>
<sequence>MKVFNLTLILGLVIIVGFASGQRKTSEPKKSSNPFASKKYNNPLHAEFDEPSAEALADLNQIKDLNVLYFYIALDELYLTGGFAKTDTINNIILSQKSIPDDVFQLLITTLRLTRRELKNGDSSFTELNSQLEGAKTELTKNLFTAVKKALRNATETTDDQDSFIQRISELKLSTENDLDDLNARSGDGAEALADLLEGLKKKISSKDFETISEATRNAFSSGLGGVEDVKNALIAGSRLVYNFGGDVKQVNERCSELVTAFEKDSSFSKKLFSANDIVKRLNQSNSNGDFGYQLLFKAFFDESSPKGNMVFLPAKLMRIQTMLDLFKNLQKAESRTIAQIMKSVANARYRAEGFRTILDSLQNDNKMVSIMKKQFGVRIKDQKTAALYRTILEQIGEISVDTAYLLRYVRSVITITETRNYRHFMDNLVEFTQLSRDNKFRDVWKALEDATRLVSIHDNDLIALFSGLNGTVTGSYEEIFLALNMLLEGEQQSKTEAKCQFINEFFTGLSDTDGVIKAIGIPVAQMHKWMDSTEYVDALVDLLKASETFDNLNQLLDFHGKYTTVDKKPLKSMDLIDNFIVFLEQNRKYNRKNPLFRNGRSDM</sequence>
<dbReference type="GO" id="GO:0008380">
    <property type="term" value="P:RNA splicing"/>
    <property type="evidence" value="ECO:0007669"/>
    <property type="project" value="UniProtKB-KW"/>
</dbReference>
<keyword evidence="5" id="KW-0539">Nucleus</keyword>
<evidence type="ECO:0000313" key="9">
    <source>
        <dbReference type="WormBase" id="T12A2.21"/>
    </source>
</evidence>
<dbReference type="GO" id="GO:0000974">
    <property type="term" value="C:Prp19 complex"/>
    <property type="evidence" value="ECO:0000318"/>
    <property type="project" value="GO_Central"/>
</dbReference>
<keyword evidence="2" id="KW-0507">mRNA processing</keyword>
<dbReference type="InParanoid" id="A0A679L8Q6"/>
<evidence type="ECO:0000313" key="8">
    <source>
        <dbReference type="Proteomes" id="UP000001940"/>
    </source>
</evidence>
<keyword evidence="8" id="KW-1185">Reference proteome</keyword>
<proteinExistence type="predicted"/>
<evidence type="ECO:0000256" key="3">
    <source>
        <dbReference type="ARBA" id="ARBA00022728"/>
    </source>
</evidence>
<keyword evidence="3" id="KW-0747">Spliceosome</keyword>
<dbReference type="OrthoDB" id="5794079at2759"/>
<protein>
    <submittedName>
        <fullName evidence="7">Uncharacterized protein</fullName>
    </submittedName>
</protein>
<evidence type="ECO:0000256" key="4">
    <source>
        <dbReference type="ARBA" id="ARBA00023187"/>
    </source>
</evidence>
<evidence type="ECO:0000256" key="1">
    <source>
        <dbReference type="ARBA" id="ARBA00004123"/>
    </source>
</evidence>
<accession>A0A679L8Q6</accession>